<comment type="similarity">
    <text evidence="2">Belongs to the OmpP1/FadL family.</text>
</comment>
<evidence type="ECO:0000256" key="4">
    <source>
        <dbReference type="ARBA" id="ARBA00022692"/>
    </source>
</evidence>
<accession>A0A2R8BQB2</accession>
<dbReference type="PANTHER" id="PTHR35093:SF8">
    <property type="entry name" value="OUTER MEMBRANE PROTEIN NMB0088-RELATED"/>
    <property type="match status" value="1"/>
</dbReference>
<evidence type="ECO:0000313" key="10">
    <source>
        <dbReference type="Proteomes" id="UP000244912"/>
    </source>
</evidence>
<proteinExistence type="inferred from homology"/>
<dbReference type="EMBL" id="ONZF01000001">
    <property type="protein sequence ID" value="SPJ22347.1"/>
    <property type="molecule type" value="Genomic_DNA"/>
</dbReference>
<dbReference type="Proteomes" id="UP000244912">
    <property type="component" value="Unassembled WGS sequence"/>
</dbReference>
<evidence type="ECO:0000256" key="3">
    <source>
        <dbReference type="ARBA" id="ARBA00022452"/>
    </source>
</evidence>
<evidence type="ECO:0000256" key="1">
    <source>
        <dbReference type="ARBA" id="ARBA00004571"/>
    </source>
</evidence>
<dbReference type="InterPro" id="IPR005017">
    <property type="entry name" value="OMPP1/FadL/TodX"/>
</dbReference>
<reference evidence="9 10" key="1">
    <citation type="submission" date="2018-03" db="EMBL/GenBank/DDBJ databases">
        <authorList>
            <person name="Keele B.F."/>
        </authorList>
    </citation>
    <scope>NUCLEOTIDE SEQUENCE [LARGE SCALE GENOMIC DNA]</scope>
    <source>
        <strain evidence="9 10">CECT 8504</strain>
    </source>
</reference>
<dbReference type="GO" id="GO:0009279">
    <property type="term" value="C:cell outer membrane"/>
    <property type="evidence" value="ECO:0007669"/>
    <property type="project" value="UniProtKB-SubCell"/>
</dbReference>
<feature type="chain" id="PRO_5015315032" description="Outer membrane protein transport protein (OMPP1/FadL/TodX)" evidence="8">
    <location>
        <begin position="22"/>
        <end position="409"/>
    </location>
</feature>
<dbReference type="AlphaFoldDB" id="A0A2R8BQB2"/>
<protein>
    <recommendedName>
        <fullName evidence="11">Outer membrane protein transport protein (OMPP1/FadL/TodX)</fullName>
    </recommendedName>
</protein>
<dbReference type="PANTHER" id="PTHR35093">
    <property type="entry name" value="OUTER MEMBRANE PROTEIN NMB0088-RELATED"/>
    <property type="match status" value="1"/>
</dbReference>
<name>A0A2R8BQB2_9RHOB</name>
<dbReference type="SUPFAM" id="SSF56935">
    <property type="entry name" value="Porins"/>
    <property type="match status" value="1"/>
</dbReference>
<organism evidence="9 10">
    <name type="scientific">Palleronia abyssalis</name>
    <dbReference type="NCBI Taxonomy" id="1501240"/>
    <lineage>
        <taxon>Bacteria</taxon>
        <taxon>Pseudomonadati</taxon>
        <taxon>Pseudomonadota</taxon>
        <taxon>Alphaproteobacteria</taxon>
        <taxon>Rhodobacterales</taxon>
        <taxon>Roseobacteraceae</taxon>
        <taxon>Palleronia</taxon>
    </lineage>
</organism>
<keyword evidence="7" id="KW-0998">Cell outer membrane</keyword>
<comment type="subcellular location">
    <subcellularLocation>
        <location evidence="1">Cell outer membrane</location>
        <topology evidence="1">Multi-pass membrane protein</topology>
    </subcellularLocation>
</comment>
<keyword evidence="5 8" id="KW-0732">Signal</keyword>
<keyword evidence="3" id="KW-1134">Transmembrane beta strand</keyword>
<evidence type="ECO:0000256" key="6">
    <source>
        <dbReference type="ARBA" id="ARBA00023136"/>
    </source>
</evidence>
<evidence type="ECO:0000313" key="9">
    <source>
        <dbReference type="EMBL" id="SPJ22347.1"/>
    </source>
</evidence>
<gene>
    <name evidence="9" type="ORF">PAA8504_00138</name>
</gene>
<keyword evidence="6" id="KW-0472">Membrane</keyword>
<evidence type="ECO:0000256" key="7">
    <source>
        <dbReference type="ARBA" id="ARBA00023237"/>
    </source>
</evidence>
<evidence type="ECO:0000256" key="5">
    <source>
        <dbReference type="ARBA" id="ARBA00022729"/>
    </source>
</evidence>
<evidence type="ECO:0008006" key="11">
    <source>
        <dbReference type="Google" id="ProtNLM"/>
    </source>
</evidence>
<dbReference type="OrthoDB" id="6679728at2"/>
<dbReference type="Gene3D" id="2.40.160.60">
    <property type="entry name" value="Outer membrane protein transport protein (OMPP1/FadL/TodX)"/>
    <property type="match status" value="1"/>
</dbReference>
<keyword evidence="4" id="KW-0812">Transmembrane</keyword>
<dbReference type="GO" id="GO:0015483">
    <property type="term" value="F:long-chain fatty acid transporting porin activity"/>
    <property type="evidence" value="ECO:0007669"/>
    <property type="project" value="TreeGrafter"/>
</dbReference>
<dbReference type="Pfam" id="PF03349">
    <property type="entry name" value="Toluene_X"/>
    <property type="match status" value="1"/>
</dbReference>
<evidence type="ECO:0000256" key="8">
    <source>
        <dbReference type="SAM" id="SignalP"/>
    </source>
</evidence>
<evidence type="ECO:0000256" key="2">
    <source>
        <dbReference type="ARBA" id="ARBA00008163"/>
    </source>
</evidence>
<dbReference type="RefSeq" id="WP_108892251.1">
    <property type="nucleotide sequence ID" value="NZ_ONZF01000001.1"/>
</dbReference>
<sequence>MKSTLLAGVATVALFPAAAMAIGLDRSGQPVDILFEEGNYFELSFGRVFPSIDGEDVALPEVGYTGGAETGDVGEDFTQLGAAIKFQVTEQLSFAMIADEPYGVDVNYPGDGGSFVPSGFPLPFPQVLPVTTDEGSNNLGGSSAHVESSSLMALARYEINDNFSVHGGLRYQRLQSEISLSGFGYGPTLSGYSATFGEDHAFGYAVGAAYERPEIALRIAVTYFSSIEHEQDTVETLPLLAGGGTIESVTEVETPEAINIDFQTGLNQRTLLFGQLRYAWYEDVRVAPPYFDSQSDPTIPGTSLTDIEDNYAVSIGVGRALTDRLSGSVTLGYEAKGDDLVSPLSPTNGQKSIGLGLSYDVNDQVTVAGGVRYVSLGDAGAETGTPDTERAFFDDNHVVGVGFQVGYRF</sequence>
<keyword evidence="10" id="KW-1185">Reference proteome</keyword>
<feature type="signal peptide" evidence="8">
    <location>
        <begin position="1"/>
        <end position="21"/>
    </location>
</feature>